<evidence type="ECO:0000256" key="3">
    <source>
        <dbReference type="ARBA" id="ARBA00022679"/>
    </source>
</evidence>
<dbReference type="NCBIfam" id="TIGR00556">
    <property type="entry name" value="pantethn_trn"/>
    <property type="match status" value="1"/>
</dbReference>
<dbReference type="InterPro" id="IPR050559">
    <property type="entry name" value="P-Pant_transferase_sf"/>
</dbReference>
<dbReference type="GO" id="GO:0006633">
    <property type="term" value="P:fatty acid biosynthetic process"/>
    <property type="evidence" value="ECO:0007669"/>
    <property type="project" value="InterPro"/>
</dbReference>
<evidence type="ECO:0000256" key="4">
    <source>
        <dbReference type="ARBA" id="ARBA00022723"/>
    </source>
</evidence>
<dbReference type="Proteomes" id="UP000886005">
    <property type="component" value="Unassembled WGS sequence"/>
</dbReference>
<protein>
    <submittedName>
        <fullName evidence="7">4'-phosphopantetheinyl transferase superfamily protein</fullName>
    </submittedName>
</protein>
<dbReference type="SUPFAM" id="SSF56214">
    <property type="entry name" value="4'-phosphopantetheinyl transferase"/>
    <property type="match status" value="1"/>
</dbReference>
<keyword evidence="3 7" id="KW-0808">Transferase</keyword>
<evidence type="ECO:0000313" key="7">
    <source>
        <dbReference type="EMBL" id="HED10543.1"/>
    </source>
</evidence>
<dbReference type="GO" id="GO:0008897">
    <property type="term" value="F:holo-[acyl-carrier-protein] synthase activity"/>
    <property type="evidence" value="ECO:0007669"/>
    <property type="project" value="InterPro"/>
</dbReference>
<evidence type="ECO:0000256" key="1">
    <source>
        <dbReference type="ARBA" id="ARBA00001946"/>
    </source>
</evidence>
<dbReference type="InterPro" id="IPR004568">
    <property type="entry name" value="Ppantetheine-prot_Trfase_dom"/>
</dbReference>
<keyword evidence="4" id="KW-0479">Metal-binding</keyword>
<dbReference type="InterPro" id="IPR037143">
    <property type="entry name" value="4-PPantetheinyl_Trfase_dom_sf"/>
</dbReference>
<reference evidence="7" key="1">
    <citation type="journal article" date="2020" name="mSystems">
        <title>Genome- and Community-Level Interaction Insights into Carbon Utilization and Element Cycling Functions of Hydrothermarchaeota in Hydrothermal Sediment.</title>
        <authorList>
            <person name="Zhou Z."/>
            <person name="Liu Y."/>
            <person name="Xu W."/>
            <person name="Pan J."/>
            <person name="Luo Z.H."/>
            <person name="Li M."/>
        </authorList>
    </citation>
    <scope>NUCLEOTIDE SEQUENCE [LARGE SCALE GENOMIC DNA]</scope>
    <source>
        <strain evidence="7">HyVt-456</strain>
    </source>
</reference>
<dbReference type="GO" id="GO:0005829">
    <property type="term" value="C:cytosol"/>
    <property type="evidence" value="ECO:0007669"/>
    <property type="project" value="TreeGrafter"/>
</dbReference>
<evidence type="ECO:0000259" key="6">
    <source>
        <dbReference type="Pfam" id="PF01648"/>
    </source>
</evidence>
<feature type="domain" description="4'-phosphopantetheinyl transferase" evidence="6">
    <location>
        <begin position="5"/>
        <end position="98"/>
    </location>
</feature>
<evidence type="ECO:0000256" key="2">
    <source>
        <dbReference type="ARBA" id="ARBA00010990"/>
    </source>
</evidence>
<feature type="non-terminal residue" evidence="7">
    <location>
        <position position="1"/>
    </location>
</feature>
<dbReference type="GO" id="GO:0000287">
    <property type="term" value="F:magnesium ion binding"/>
    <property type="evidence" value="ECO:0007669"/>
    <property type="project" value="InterPro"/>
</dbReference>
<comment type="caution">
    <text evidence="7">The sequence shown here is derived from an EMBL/GenBank/DDBJ whole genome shotgun (WGS) entry which is preliminary data.</text>
</comment>
<dbReference type="PANTHER" id="PTHR12215:SF10">
    <property type="entry name" value="L-AMINOADIPATE-SEMIALDEHYDE DEHYDROGENASE-PHOSPHOPANTETHEINYL TRANSFERASE"/>
    <property type="match status" value="1"/>
</dbReference>
<organism evidence="7">
    <name type="scientific">Caldithrix abyssi</name>
    <dbReference type="NCBI Taxonomy" id="187145"/>
    <lineage>
        <taxon>Bacteria</taxon>
        <taxon>Pseudomonadati</taxon>
        <taxon>Calditrichota</taxon>
        <taxon>Calditrichia</taxon>
        <taxon>Calditrichales</taxon>
        <taxon>Calditrichaceae</taxon>
        <taxon>Caldithrix</taxon>
    </lineage>
</organism>
<keyword evidence="5" id="KW-0460">Magnesium</keyword>
<dbReference type="Gene3D" id="3.90.470.20">
    <property type="entry name" value="4'-phosphopantetheinyl transferase domain"/>
    <property type="match status" value="1"/>
</dbReference>
<dbReference type="PANTHER" id="PTHR12215">
    <property type="entry name" value="PHOSPHOPANTETHEINE TRANSFERASE"/>
    <property type="match status" value="1"/>
</dbReference>
<comment type="similarity">
    <text evidence="2">Belongs to the P-Pant transferase superfamily. Gsp/Sfp/HetI/AcpT family.</text>
</comment>
<evidence type="ECO:0000256" key="5">
    <source>
        <dbReference type="ARBA" id="ARBA00022842"/>
    </source>
</evidence>
<comment type="cofactor">
    <cofactor evidence="1">
        <name>Mg(2+)</name>
        <dbReference type="ChEBI" id="CHEBI:18420"/>
    </cofactor>
</comment>
<proteinExistence type="inferred from homology"/>
<dbReference type="InterPro" id="IPR008278">
    <property type="entry name" value="4-PPantetheinyl_Trfase_dom"/>
</dbReference>
<sequence>SPLAPVGVDIEHFRKETTTVKIAERFFSNKEVQAFLALNDEQREEGFFNAWTRKEAFIKAAGLGLSMPLHSFDVTLTPGQEARLLDVRHPGYQAGDWLLRALPVSPPYAGAFCIKHRAPRLRLWQTQ</sequence>
<dbReference type="GO" id="GO:0019878">
    <property type="term" value="P:lysine biosynthetic process via aminoadipic acid"/>
    <property type="evidence" value="ECO:0007669"/>
    <property type="project" value="TreeGrafter"/>
</dbReference>
<dbReference type="EMBL" id="DRLD01000213">
    <property type="protein sequence ID" value="HED10543.1"/>
    <property type="molecule type" value="Genomic_DNA"/>
</dbReference>
<dbReference type="Pfam" id="PF01648">
    <property type="entry name" value="ACPS"/>
    <property type="match status" value="1"/>
</dbReference>
<dbReference type="AlphaFoldDB" id="A0A7V1PUA7"/>
<gene>
    <name evidence="7" type="ORF">ENJ10_07625</name>
</gene>
<name>A0A7V1PUA7_CALAY</name>
<accession>A0A7V1PUA7</accession>